<dbReference type="EMBL" id="CP139957">
    <property type="protein sequence ID" value="WPX08667.1"/>
    <property type="molecule type" value="Genomic_DNA"/>
</dbReference>
<dbReference type="GO" id="GO:0005524">
    <property type="term" value="F:ATP binding"/>
    <property type="evidence" value="ECO:0007669"/>
    <property type="project" value="UniProtKB-KW"/>
</dbReference>
<dbReference type="SUPFAM" id="SSF52540">
    <property type="entry name" value="P-loop containing nucleoside triphosphate hydrolases"/>
    <property type="match status" value="1"/>
</dbReference>
<dbReference type="Proteomes" id="UP001322744">
    <property type="component" value="Chromosome"/>
</dbReference>
<organism evidence="5 6">
    <name type="scientific">Anaerocellum danielii</name>
    <dbReference type="NCBI Taxonomy" id="1387557"/>
    <lineage>
        <taxon>Bacteria</taxon>
        <taxon>Bacillati</taxon>
        <taxon>Bacillota</taxon>
        <taxon>Bacillota incertae sedis</taxon>
        <taxon>Caldicellulosiruptorales</taxon>
        <taxon>Caldicellulosiruptoraceae</taxon>
        <taxon>Anaerocellum</taxon>
    </lineage>
</organism>
<dbReference type="InterPro" id="IPR017911">
    <property type="entry name" value="MacB-like_ATP-bd"/>
</dbReference>
<protein>
    <submittedName>
        <fullName evidence="5">ABC transporter ATP-binding protein</fullName>
    </submittedName>
</protein>
<dbReference type="PANTHER" id="PTHR24220">
    <property type="entry name" value="IMPORT ATP-BINDING PROTEIN"/>
    <property type="match status" value="1"/>
</dbReference>
<proteinExistence type="predicted"/>
<accession>A0ABZ0TYX2</accession>
<dbReference type="InterPro" id="IPR015854">
    <property type="entry name" value="ABC_transpr_LolD-like"/>
</dbReference>
<dbReference type="InterPro" id="IPR017871">
    <property type="entry name" value="ABC_transporter-like_CS"/>
</dbReference>
<evidence type="ECO:0000313" key="5">
    <source>
        <dbReference type="EMBL" id="WPX08667.1"/>
    </source>
</evidence>
<evidence type="ECO:0000256" key="2">
    <source>
        <dbReference type="ARBA" id="ARBA00022741"/>
    </source>
</evidence>
<evidence type="ECO:0000259" key="4">
    <source>
        <dbReference type="PROSITE" id="PS50893"/>
    </source>
</evidence>
<dbReference type="PANTHER" id="PTHR24220:SF86">
    <property type="entry name" value="ABC TRANSPORTER ABCH.1"/>
    <property type="match status" value="1"/>
</dbReference>
<feature type="domain" description="ABC transporter" evidence="4">
    <location>
        <begin position="2"/>
        <end position="228"/>
    </location>
</feature>
<reference evidence="5 6" key="1">
    <citation type="submission" date="2023-12" db="EMBL/GenBank/DDBJ databases">
        <authorList>
            <person name="Manesh M.J.H."/>
            <person name="Bing R.G."/>
            <person name="Willard D.J."/>
            <person name="Kelly R.M."/>
        </authorList>
    </citation>
    <scope>NUCLEOTIDE SEQUENCE [LARGE SCALE GENOMIC DNA]</scope>
    <source>
        <strain evidence="5 6">DSM 8977</strain>
    </source>
</reference>
<keyword evidence="2" id="KW-0547">Nucleotide-binding</keyword>
<dbReference type="InterPro" id="IPR027417">
    <property type="entry name" value="P-loop_NTPase"/>
</dbReference>
<evidence type="ECO:0000313" key="6">
    <source>
        <dbReference type="Proteomes" id="UP001322744"/>
    </source>
</evidence>
<dbReference type="CDD" id="cd03255">
    <property type="entry name" value="ABC_MJ0796_LolCDE_FtsE"/>
    <property type="match status" value="1"/>
</dbReference>
<keyword evidence="6" id="KW-1185">Reference proteome</keyword>
<evidence type="ECO:0000256" key="3">
    <source>
        <dbReference type="ARBA" id="ARBA00022840"/>
    </source>
</evidence>
<name>A0ABZ0TYX2_9FIRM</name>
<gene>
    <name evidence="5" type="ORF">SOJ16_002570</name>
</gene>
<keyword evidence="1" id="KW-0813">Transport</keyword>
<keyword evidence="3 5" id="KW-0067">ATP-binding</keyword>
<dbReference type="RefSeq" id="WP_045173195.1">
    <property type="nucleotide sequence ID" value="NZ_CP139957.1"/>
</dbReference>
<dbReference type="InterPro" id="IPR003439">
    <property type="entry name" value="ABC_transporter-like_ATP-bd"/>
</dbReference>
<sequence>MIELKDIRKVYNLGKIELEVLKGITLTVEKGEYVAIVGPSGSGKSTLMNIIGLLDRPTAGTYKLNNIEVSSLSDVELAKIRNRQIGFVFQSFNLLSKLNALENVELPMLYAKIPPKERHQRALKALERVGLSDRLYHRPNELSGGQQQRVAIARAIVMNPAFLLADEPTGNLDTNSSLEIMKIFYELNQLGTTIIMVTHEQDIANHAKRIIRIRDGMIIEDSPVKNRITY</sequence>
<dbReference type="Gene3D" id="3.40.50.300">
    <property type="entry name" value="P-loop containing nucleotide triphosphate hydrolases"/>
    <property type="match status" value="1"/>
</dbReference>
<dbReference type="PROSITE" id="PS00211">
    <property type="entry name" value="ABC_TRANSPORTER_1"/>
    <property type="match status" value="1"/>
</dbReference>
<dbReference type="SMART" id="SM00382">
    <property type="entry name" value="AAA"/>
    <property type="match status" value="1"/>
</dbReference>
<dbReference type="PROSITE" id="PS50893">
    <property type="entry name" value="ABC_TRANSPORTER_2"/>
    <property type="match status" value="1"/>
</dbReference>
<dbReference type="Pfam" id="PF00005">
    <property type="entry name" value="ABC_tran"/>
    <property type="match status" value="1"/>
</dbReference>
<dbReference type="InterPro" id="IPR003593">
    <property type="entry name" value="AAA+_ATPase"/>
</dbReference>
<evidence type="ECO:0000256" key="1">
    <source>
        <dbReference type="ARBA" id="ARBA00022448"/>
    </source>
</evidence>